<feature type="compositionally biased region" description="Polar residues" evidence="2">
    <location>
        <begin position="1092"/>
        <end position="1105"/>
    </location>
</feature>
<dbReference type="PANTHER" id="PTHR21740:SF8">
    <property type="entry name" value="NCK-ASSOCIATED PROTEIN 5"/>
    <property type="match status" value="1"/>
</dbReference>
<feature type="region of interest" description="Disordered" evidence="2">
    <location>
        <begin position="1339"/>
        <end position="1363"/>
    </location>
</feature>
<dbReference type="RefSeq" id="XP_026285654.1">
    <property type="nucleotide sequence ID" value="XM_026429869.2"/>
</dbReference>
<keyword evidence="3" id="KW-1185">Reference proteome</keyword>
<feature type="compositionally biased region" description="Polar residues" evidence="2">
    <location>
        <begin position="874"/>
        <end position="885"/>
    </location>
</feature>
<feature type="region of interest" description="Disordered" evidence="2">
    <location>
        <begin position="1036"/>
        <end position="1059"/>
    </location>
</feature>
<dbReference type="PANTHER" id="PTHR21740">
    <property type="entry name" value="NCK-ASSOCIATED PROTEIN 5"/>
    <property type="match status" value="1"/>
</dbReference>
<protein>
    <submittedName>
        <fullName evidence="4">Uncharacterized protein LOC113211488</fullName>
    </submittedName>
</protein>
<evidence type="ECO:0000256" key="1">
    <source>
        <dbReference type="SAM" id="Coils"/>
    </source>
</evidence>
<feature type="region of interest" description="Disordered" evidence="2">
    <location>
        <begin position="769"/>
        <end position="791"/>
    </location>
</feature>
<proteinExistence type="predicted"/>
<feature type="compositionally biased region" description="Low complexity" evidence="2">
    <location>
        <begin position="602"/>
        <end position="612"/>
    </location>
</feature>
<feature type="compositionally biased region" description="Low complexity" evidence="2">
    <location>
        <begin position="1285"/>
        <end position="1296"/>
    </location>
</feature>
<feature type="compositionally biased region" description="Pro residues" evidence="2">
    <location>
        <begin position="773"/>
        <end position="783"/>
    </location>
</feature>
<feature type="region of interest" description="Disordered" evidence="2">
    <location>
        <begin position="554"/>
        <end position="578"/>
    </location>
</feature>
<feature type="compositionally biased region" description="Low complexity" evidence="2">
    <location>
        <begin position="1485"/>
        <end position="1494"/>
    </location>
</feature>
<feature type="region of interest" description="Disordered" evidence="2">
    <location>
        <begin position="1453"/>
        <end position="1508"/>
    </location>
</feature>
<feature type="compositionally biased region" description="Pro residues" evidence="2">
    <location>
        <begin position="100"/>
        <end position="125"/>
    </location>
</feature>
<feature type="region of interest" description="Disordered" evidence="2">
    <location>
        <begin position="850"/>
        <end position="892"/>
    </location>
</feature>
<feature type="compositionally biased region" description="Polar residues" evidence="2">
    <location>
        <begin position="620"/>
        <end position="630"/>
    </location>
</feature>
<feature type="region of interest" description="Disordered" evidence="2">
    <location>
        <begin position="153"/>
        <end position="218"/>
    </location>
</feature>
<feature type="coiled-coil region" evidence="1">
    <location>
        <begin position="223"/>
        <end position="439"/>
    </location>
</feature>
<feature type="compositionally biased region" description="Low complexity" evidence="2">
    <location>
        <begin position="1036"/>
        <end position="1050"/>
    </location>
</feature>
<gene>
    <name evidence="4" type="primary">LOC113211488</name>
</gene>
<organism evidence="3 4">
    <name type="scientific">Frankliniella occidentalis</name>
    <name type="common">Western flower thrips</name>
    <name type="synonym">Euthrips occidentalis</name>
    <dbReference type="NCBI Taxonomy" id="133901"/>
    <lineage>
        <taxon>Eukaryota</taxon>
        <taxon>Metazoa</taxon>
        <taxon>Ecdysozoa</taxon>
        <taxon>Arthropoda</taxon>
        <taxon>Hexapoda</taxon>
        <taxon>Insecta</taxon>
        <taxon>Pterygota</taxon>
        <taxon>Neoptera</taxon>
        <taxon>Paraneoptera</taxon>
        <taxon>Thysanoptera</taxon>
        <taxon>Terebrantia</taxon>
        <taxon>Thripoidea</taxon>
        <taxon>Thripidae</taxon>
        <taxon>Frankliniella</taxon>
    </lineage>
</organism>
<dbReference type="InterPro" id="IPR026163">
    <property type="entry name" value="Nckap5l"/>
</dbReference>
<sequence>MLGVLKRKWKPKRATSSSNGHHHNNNQNGRLQEAPPLAAGLASVEGRTAPSVRQIHPVYGEKAQLLAYENEQDALLGSRLQGLQHELQHAVAAKAAELQQPPPPLPPLPPLPPPAPPYLSIPPPAGPPPPLPPAYPLAPNICVEGGRIEFIRPSLDGAGDDAPPPHHHLLHHHLNQHQQQHHGPPPIPPHGHRRAGSSGGTVSRAQQTVEDDAHSEEKCDLAKESLEARVSELEALLEAERRCCARERTSVQRLQRQLAKREAVRRDVDRERYLRLDSAAEAEQCKARLAALQRDLARMEEALRCMLQYKTRCSQLKQDKATLAAAYEARIQQCQTTISKLSQENEALKKQVKSLEAQQQGGGAVQAALLERLRALEADNRLLSGDAEQQRRQYERCLDDVANQVVRALLSQKGLREEIGALQHRIRELETQNRALTTLLVQQAHHGDQQQQQLKQITAGEVTAPGLPGLVDDMVTLSKPRLRRPAGRHRPSPTCGVNHPADPAAAILAAVAAIDPALWLQVSRPQSLHLVPPVEGAQEASAVRATVREACSADLTESTTEVGSWKQDDQQAATDVDAELPSEVAVEAVAAAAVVEREDQDGSSSPESSPESGNRDEGYSTMSSDVQVEASSRLCEPTTASALHANGLGQELEEVEEEAEQGVLEAVAEAITGGAVPVGGGGRLLLLDLQALSARHSFPPARDLQAALRNSFSDSHLCLSRLLQHAASFASTPASCPATDKVLLVDLGDVGAGAGAGAGRQHPLRRARATPNLLPPLPPPPPQLGSEGEDDADLAGDWWDADYVQHWLRLDETRSALQQRHREALDLDLEYDQAELEDWSLSLSCEDLDTPWRRPPHNATQAPPEATPAPAPQSQLPSIQENNSQELEEDSSECLWNNASYMQPAGGAGAGDGCRDGLGAGLVNGHAAAAGWPYALQALPLLDQADAMISSLAVNAAGSSPGGSWSSSAAASDCYDCCLNGCHGEDGSSKRSSAALSGCSDESAATSAASRESPTVGTDFTRDFYRLVKFESTKSLASNSSSRHSRGQNSDHNNINNNLPASMDREQALQSVLKFIAEQQKYCLSREEQDTATEQLGSRPVSYSFSVDDEHAGAGAAEPPESLDSMEMRSEPRSLSNYSEGDAGDVDTSGSEAVHREKNNDAEVVVDAHDEIVAVDMVASTAAAGGAHASPSPALLPTVLEDEELDTSPCSRRHAVLEHEEPSSTSTSASSVPSVLVCDANDKAVSFHENATSKDVIDELNRMIRKGESEEAVVAPGGPSRPESSHGASEATAAASTSSSIDSAALCCPTGWVHVEREIDFTDPKARANLLDVMLASSGSGSGSSGSMSSSGSESGDAEDLPGDYRHLHRLHRFRRQKKASAFREPFGVLRLPASSLRPSIIGRDDFFVRYGEKEREAISSFDFLDDMSTASISCASGASSTLGSLQKLDASAVTDQADDDGRGSTPTPQATEGRDERTGGQLCLGDSLSGSRSSLDDRGRQVESFVL</sequence>
<dbReference type="KEGG" id="foc:113211488"/>
<evidence type="ECO:0000313" key="4">
    <source>
        <dbReference type="RefSeq" id="XP_026285654.1"/>
    </source>
</evidence>
<accession>A0A6J1SWN4</accession>
<evidence type="ECO:0000256" key="2">
    <source>
        <dbReference type="SAM" id="MobiDB-lite"/>
    </source>
</evidence>
<name>A0A6J1SWN4_FRAOC</name>
<reference evidence="4" key="1">
    <citation type="submission" date="2025-08" db="UniProtKB">
        <authorList>
            <consortium name="RefSeq"/>
        </authorList>
    </citation>
    <scope>IDENTIFICATION</scope>
    <source>
        <tissue evidence="4">Whole organism</tissue>
    </source>
</reference>
<feature type="region of interest" description="Disordered" evidence="2">
    <location>
        <begin position="595"/>
        <end position="632"/>
    </location>
</feature>
<feature type="compositionally biased region" description="Basic residues" evidence="2">
    <location>
        <begin position="165"/>
        <end position="175"/>
    </location>
</feature>
<feature type="region of interest" description="Disordered" evidence="2">
    <location>
        <begin position="1"/>
        <end position="41"/>
    </location>
</feature>
<feature type="region of interest" description="Disordered" evidence="2">
    <location>
        <begin position="99"/>
        <end position="125"/>
    </location>
</feature>
<feature type="region of interest" description="Disordered" evidence="2">
    <location>
        <begin position="1088"/>
        <end position="1157"/>
    </location>
</feature>
<feature type="compositionally biased region" description="Basic residues" evidence="2">
    <location>
        <begin position="1"/>
        <end position="13"/>
    </location>
</feature>
<dbReference type="OrthoDB" id="8930856at2759"/>
<keyword evidence="1" id="KW-0175">Coiled coil</keyword>
<evidence type="ECO:0000313" key="3">
    <source>
        <dbReference type="Proteomes" id="UP000504606"/>
    </source>
</evidence>
<feature type="region of interest" description="Disordered" evidence="2">
    <location>
        <begin position="1269"/>
        <end position="1296"/>
    </location>
</feature>
<feature type="compositionally biased region" description="Low complexity" evidence="2">
    <location>
        <begin position="1345"/>
        <end position="1355"/>
    </location>
</feature>
<dbReference type="Proteomes" id="UP000504606">
    <property type="component" value="Unplaced"/>
</dbReference>
<dbReference type="GeneID" id="113211488"/>